<feature type="domain" description="Manganese/iron superoxide dismutase N-terminal" evidence="5">
    <location>
        <begin position="1"/>
        <end position="72"/>
    </location>
</feature>
<dbReference type="PROSITE" id="PS00088">
    <property type="entry name" value="SOD_MN"/>
    <property type="match status" value="1"/>
</dbReference>
<dbReference type="InterPro" id="IPR001189">
    <property type="entry name" value="Mn/Fe_SOD"/>
</dbReference>
<dbReference type="Pfam" id="PF00081">
    <property type="entry name" value="Sod_Fe_N"/>
    <property type="match status" value="1"/>
</dbReference>
<dbReference type="GO" id="GO:0004784">
    <property type="term" value="F:superoxide dismutase activity"/>
    <property type="evidence" value="ECO:0007669"/>
    <property type="project" value="UniProtKB-EC"/>
</dbReference>
<dbReference type="EMBL" id="BARV01040965">
    <property type="protein sequence ID" value="GAI47160.1"/>
    <property type="molecule type" value="Genomic_DNA"/>
</dbReference>
<dbReference type="InterPro" id="IPR036314">
    <property type="entry name" value="SOD_C_sf"/>
</dbReference>
<dbReference type="InterPro" id="IPR019833">
    <property type="entry name" value="Mn/Fe_SOD_BS"/>
</dbReference>
<dbReference type="InterPro" id="IPR050265">
    <property type="entry name" value="Fe/Mn_Superoxide_Dismutase"/>
</dbReference>
<comment type="similarity">
    <text evidence="1">Belongs to the iron/manganese superoxide dismutase family.</text>
</comment>
<evidence type="ECO:0000256" key="4">
    <source>
        <dbReference type="ARBA" id="ARBA00023002"/>
    </source>
</evidence>
<keyword evidence="4" id="KW-0560">Oxidoreductase</keyword>
<feature type="non-terminal residue" evidence="7">
    <location>
        <position position="1"/>
    </location>
</feature>
<evidence type="ECO:0000256" key="2">
    <source>
        <dbReference type="ARBA" id="ARBA00012682"/>
    </source>
</evidence>
<proteinExistence type="inferred from homology"/>
<evidence type="ECO:0000313" key="7">
    <source>
        <dbReference type="EMBL" id="GAI47160.1"/>
    </source>
</evidence>
<comment type="caution">
    <text evidence="7">The sequence shown here is derived from an EMBL/GenBank/DDBJ whole genome shotgun (WGS) entry which is preliminary data.</text>
</comment>
<protein>
    <recommendedName>
        <fullName evidence="2">superoxide dismutase</fullName>
        <ecNumber evidence="2">1.15.1.1</ecNumber>
    </recommendedName>
</protein>
<dbReference type="Gene3D" id="3.55.40.20">
    <property type="entry name" value="Iron/manganese superoxide dismutase, C-terminal domain"/>
    <property type="match status" value="1"/>
</dbReference>
<dbReference type="SUPFAM" id="SSF46609">
    <property type="entry name" value="Fe,Mn superoxide dismutase (SOD), N-terminal domain"/>
    <property type="match status" value="1"/>
</dbReference>
<reference evidence="7" key="1">
    <citation type="journal article" date="2014" name="Front. Microbiol.">
        <title>High frequency of phylogenetically diverse reductive dehalogenase-homologous genes in deep subseafloor sedimentary metagenomes.</title>
        <authorList>
            <person name="Kawai M."/>
            <person name="Futagami T."/>
            <person name="Toyoda A."/>
            <person name="Takaki Y."/>
            <person name="Nishi S."/>
            <person name="Hori S."/>
            <person name="Arai W."/>
            <person name="Tsubouchi T."/>
            <person name="Morono Y."/>
            <person name="Uchiyama I."/>
            <person name="Ito T."/>
            <person name="Fujiyama A."/>
            <person name="Inagaki F."/>
            <person name="Takami H."/>
        </authorList>
    </citation>
    <scope>NUCLEOTIDE SEQUENCE</scope>
    <source>
        <strain evidence="7">Expedition CK06-06</strain>
    </source>
</reference>
<dbReference type="InterPro" id="IPR036324">
    <property type="entry name" value="Mn/Fe_SOD_N_sf"/>
</dbReference>
<dbReference type="FunFam" id="1.10.287.990:FF:000001">
    <property type="entry name" value="Superoxide dismutase"/>
    <property type="match status" value="1"/>
</dbReference>
<dbReference type="AlphaFoldDB" id="X1Q7Y2"/>
<dbReference type="PANTHER" id="PTHR11404">
    <property type="entry name" value="SUPEROXIDE DISMUTASE 2"/>
    <property type="match status" value="1"/>
</dbReference>
<evidence type="ECO:0000256" key="1">
    <source>
        <dbReference type="ARBA" id="ARBA00008714"/>
    </source>
</evidence>
<evidence type="ECO:0000259" key="5">
    <source>
        <dbReference type="Pfam" id="PF00081"/>
    </source>
</evidence>
<feature type="non-terminal residue" evidence="7">
    <location>
        <position position="156"/>
    </location>
</feature>
<sequence length="156" mass="17292">YDALEPFLNEETMRLHHDKHHAGYVKGLNEAEEKVKAAQQSGDFSTIRTLCDALAFNYSGHLFHTLFWSNMSPDGGGEPTGELAAQINKDFGSFATFKAQFLAASNSVQGSGWGVLAWQPLGSQLVILQAEKHQNLAQWGVTPILVLDVWEHAYYL</sequence>
<dbReference type="EC" id="1.15.1.1" evidence="2"/>
<evidence type="ECO:0000259" key="6">
    <source>
        <dbReference type="Pfam" id="PF02777"/>
    </source>
</evidence>
<dbReference type="PANTHER" id="PTHR11404:SF6">
    <property type="entry name" value="SUPEROXIDE DISMUTASE [MN], MITOCHONDRIAL"/>
    <property type="match status" value="1"/>
</dbReference>
<dbReference type="PRINTS" id="PR01703">
    <property type="entry name" value="MNSODISMTASE"/>
</dbReference>
<dbReference type="PIRSF" id="PIRSF000349">
    <property type="entry name" value="SODismutase"/>
    <property type="match status" value="1"/>
</dbReference>
<gene>
    <name evidence="7" type="ORF">S06H3_62218</name>
</gene>
<accession>X1Q7Y2</accession>
<dbReference type="GO" id="GO:0046872">
    <property type="term" value="F:metal ion binding"/>
    <property type="evidence" value="ECO:0007669"/>
    <property type="project" value="UniProtKB-KW"/>
</dbReference>
<feature type="domain" description="Manganese/iron superoxide dismutase C-terminal" evidence="6">
    <location>
        <begin position="79"/>
        <end position="156"/>
    </location>
</feature>
<name>X1Q7Y2_9ZZZZ</name>
<evidence type="ECO:0000256" key="3">
    <source>
        <dbReference type="ARBA" id="ARBA00022723"/>
    </source>
</evidence>
<dbReference type="SUPFAM" id="SSF54719">
    <property type="entry name" value="Fe,Mn superoxide dismutase (SOD), C-terminal domain"/>
    <property type="match status" value="1"/>
</dbReference>
<dbReference type="InterPro" id="IPR019831">
    <property type="entry name" value="Mn/Fe_SOD_N"/>
</dbReference>
<organism evidence="7">
    <name type="scientific">marine sediment metagenome</name>
    <dbReference type="NCBI Taxonomy" id="412755"/>
    <lineage>
        <taxon>unclassified sequences</taxon>
        <taxon>metagenomes</taxon>
        <taxon>ecological metagenomes</taxon>
    </lineage>
</organism>
<keyword evidence="3" id="KW-0479">Metal-binding</keyword>
<dbReference type="Gene3D" id="1.10.287.990">
    <property type="entry name" value="Fe,Mn superoxide dismutase (SOD) domain"/>
    <property type="match status" value="1"/>
</dbReference>
<dbReference type="Pfam" id="PF02777">
    <property type="entry name" value="Sod_Fe_C"/>
    <property type="match status" value="1"/>
</dbReference>
<dbReference type="InterPro" id="IPR019832">
    <property type="entry name" value="Mn/Fe_SOD_C"/>
</dbReference>